<dbReference type="PATRIC" id="fig|465721.4.peg.1521"/>
<name>A0A127FBA1_STEDE</name>
<dbReference type="AlphaFoldDB" id="A0A127FBA1"/>
<evidence type="ECO:0000313" key="6">
    <source>
        <dbReference type="Proteomes" id="UP000070250"/>
    </source>
</evidence>
<gene>
    <name evidence="5" type="ORF">ACG33_07165</name>
</gene>
<dbReference type="SMART" id="SM00347">
    <property type="entry name" value="HTH_MARR"/>
    <property type="match status" value="1"/>
</dbReference>
<keyword evidence="3" id="KW-0804">Transcription</keyword>
<feature type="domain" description="HTH marR-type" evidence="4">
    <location>
        <begin position="4"/>
        <end position="137"/>
    </location>
</feature>
<dbReference type="PANTHER" id="PTHR33164">
    <property type="entry name" value="TRANSCRIPTIONAL REGULATOR, MARR FAMILY"/>
    <property type="match status" value="1"/>
</dbReference>
<sequence length="151" mass="16983">MDLRESFARELGWVSRRWRTRINERLAGCGLTFARWSTLLQLSRCEGLITQTELAALLGVEGPTLVRLLDALEKKGLIERRLTMDDRRVKLIALTPAAQPVLERINQIAREVREDILGDLDTSDLEACLTVLRHIGARLEGSLGKSRNAGH</sequence>
<dbReference type="PRINTS" id="PR00598">
    <property type="entry name" value="HTHMARR"/>
</dbReference>
<dbReference type="RefSeq" id="WP_066919914.1">
    <property type="nucleotide sequence ID" value="NZ_CP011971.1"/>
</dbReference>
<dbReference type="PANTHER" id="PTHR33164:SF64">
    <property type="entry name" value="TRANSCRIPTIONAL REGULATOR SLYA"/>
    <property type="match status" value="1"/>
</dbReference>
<dbReference type="PROSITE" id="PS01117">
    <property type="entry name" value="HTH_MARR_1"/>
    <property type="match status" value="1"/>
</dbReference>
<keyword evidence="1" id="KW-0805">Transcription regulation</keyword>
<dbReference type="GO" id="GO:0003677">
    <property type="term" value="F:DNA binding"/>
    <property type="evidence" value="ECO:0007669"/>
    <property type="project" value="UniProtKB-KW"/>
</dbReference>
<keyword evidence="6" id="KW-1185">Reference proteome</keyword>
<dbReference type="GO" id="GO:0003700">
    <property type="term" value="F:DNA-binding transcription factor activity"/>
    <property type="evidence" value="ECO:0007669"/>
    <property type="project" value="InterPro"/>
</dbReference>
<dbReference type="Gene3D" id="1.10.10.10">
    <property type="entry name" value="Winged helix-like DNA-binding domain superfamily/Winged helix DNA-binding domain"/>
    <property type="match status" value="1"/>
</dbReference>
<evidence type="ECO:0000256" key="3">
    <source>
        <dbReference type="ARBA" id="ARBA00023163"/>
    </source>
</evidence>
<reference evidence="5 6" key="1">
    <citation type="submission" date="2015-06" db="EMBL/GenBank/DDBJ databases">
        <title>A Comprehensive Approach to Explore the Metabolic and Phylogenetic Diversity of Bacterial Steroid Degradation in the Environment: Testosterone as an Example.</title>
        <authorList>
            <person name="Yang F.-C."/>
            <person name="Chen Y.-L."/>
            <person name="Yu C.-P."/>
            <person name="Tang S.-L."/>
            <person name="Wang P.-H."/>
            <person name="Ismail W."/>
            <person name="Wang C.-H."/>
            <person name="Yang C.-Y."/>
            <person name="Chiang Y.-R."/>
        </authorList>
    </citation>
    <scope>NUCLEOTIDE SEQUENCE [LARGE SCALE GENOMIC DNA]</scope>
    <source>
        <strain evidence="5 6">DSM 18526</strain>
    </source>
</reference>
<dbReference type="EMBL" id="CP011971">
    <property type="protein sequence ID" value="AMN46880.1"/>
    <property type="molecule type" value="Genomic_DNA"/>
</dbReference>
<dbReference type="STRING" id="465721.ACG33_07165"/>
<dbReference type="OrthoDB" id="5296557at2"/>
<dbReference type="InterPro" id="IPR036388">
    <property type="entry name" value="WH-like_DNA-bd_sf"/>
</dbReference>
<keyword evidence="2" id="KW-0238">DNA-binding</keyword>
<dbReference type="InterPro" id="IPR039422">
    <property type="entry name" value="MarR/SlyA-like"/>
</dbReference>
<dbReference type="GO" id="GO:0006950">
    <property type="term" value="P:response to stress"/>
    <property type="evidence" value="ECO:0007669"/>
    <property type="project" value="TreeGrafter"/>
</dbReference>
<dbReference type="PROSITE" id="PS50995">
    <property type="entry name" value="HTH_MARR_2"/>
    <property type="match status" value="1"/>
</dbReference>
<evidence type="ECO:0000256" key="2">
    <source>
        <dbReference type="ARBA" id="ARBA00023125"/>
    </source>
</evidence>
<dbReference type="Proteomes" id="UP000070250">
    <property type="component" value="Chromosome"/>
</dbReference>
<evidence type="ECO:0000259" key="4">
    <source>
        <dbReference type="PROSITE" id="PS50995"/>
    </source>
</evidence>
<dbReference type="InterPro" id="IPR000835">
    <property type="entry name" value="HTH_MarR-typ"/>
</dbReference>
<dbReference type="InterPro" id="IPR036390">
    <property type="entry name" value="WH_DNA-bd_sf"/>
</dbReference>
<protein>
    <recommendedName>
        <fullName evidence="4">HTH marR-type domain-containing protein</fullName>
    </recommendedName>
</protein>
<accession>A0A127FBA1</accession>
<evidence type="ECO:0000256" key="1">
    <source>
        <dbReference type="ARBA" id="ARBA00023015"/>
    </source>
</evidence>
<dbReference type="InterPro" id="IPR023187">
    <property type="entry name" value="Tscrpt_reg_MarR-type_CS"/>
</dbReference>
<dbReference type="SUPFAM" id="SSF46785">
    <property type="entry name" value="Winged helix' DNA-binding domain"/>
    <property type="match status" value="1"/>
</dbReference>
<dbReference type="KEGG" id="sdf:ACG33_07165"/>
<organism evidence="5 6">
    <name type="scientific">Steroidobacter denitrificans</name>
    <dbReference type="NCBI Taxonomy" id="465721"/>
    <lineage>
        <taxon>Bacteria</taxon>
        <taxon>Pseudomonadati</taxon>
        <taxon>Pseudomonadota</taxon>
        <taxon>Gammaproteobacteria</taxon>
        <taxon>Steroidobacterales</taxon>
        <taxon>Steroidobacteraceae</taxon>
        <taxon>Steroidobacter</taxon>
    </lineage>
</organism>
<dbReference type="Pfam" id="PF12802">
    <property type="entry name" value="MarR_2"/>
    <property type="match status" value="1"/>
</dbReference>
<proteinExistence type="predicted"/>
<evidence type="ECO:0000313" key="5">
    <source>
        <dbReference type="EMBL" id="AMN46880.1"/>
    </source>
</evidence>